<reference evidence="2 3" key="1">
    <citation type="submission" date="2021-06" db="EMBL/GenBank/DDBJ databases">
        <title>Caerostris extrusa draft genome.</title>
        <authorList>
            <person name="Kono N."/>
            <person name="Arakawa K."/>
        </authorList>
    </citation>
    <scope>NUCLEOTIDE SEQUENCE [LARGE SCALE GENOMIC DNA]</scope>
</reference>
<evidence type="ECO:0000313" key="3">
    <source>
        <dbReference type="Proteomes" id="UP001054945"/>
    </source>
</evidence>
<feature type="region of interest" description="Disordered" evidence="1">
    <location>
        <begin position="11"/>
        <end position="36"/>
    </location>
</feature>
<evidence type="ECO:0000256" key="1">
    <source>
        <dbReference type="SAM" id="MobiDB-lite"/>
    </source>
</evidence>
<gene>
    <name evidence="2" type="ORF">CEXT_512581</name>
</gene>
<dbReference type="Proteomes" id="UP001054945">
    <property type="component" value="Unassembled WGS sequence"/>
</dbReference>
<protein>
    <submittedName>
        <fullName evidence="2">Uncharacterized protein</fullName>
    </submittedName>
</protein>
<accession>A0AAV4XJU5</accession>
<dbReference type="AlphaFoldDB" id="A0AAV4XJU5"/>
<feature type="compositionally biased region" description="Basic and acidic residues" evidence="1">
    <location>
        <begin position="15"/>
        <end position="31"/>
    </location>
</feature>
<keyword evidence="3" id="KW-1185">Reference proteome</keyword>
<evidence type="ECO:0000313" key="2">
    <source>
        <dbReference type="EMBL" id="GIY94673.1"/>
    </source>
</evidence>
<sequence>MRQPCMIKVKGRCSSKRENGRGGTSELERQADPPQGDFLRPLFRLFLVTGRFSEEVFASISKEMDKALKIKNLYPVHCPLFNQEASNTLHTKIESSPPLRRDILI</sequence>
<organism evidence="2 3">
    <name type="scientific">Caerostris extrusa</name>
    <name type="common">Bark spider</name>
    <name type="synonym">Caerostris bankana</name>
    <dbReference type="NCBI Taxonomy" id="172846"/>
    <lineage>
        <taxon>Eukaryota</taxon>
        <taxon>Metazoa</taxon>
        <taxon>Ecdysozoa</taxon>
        <taxon>Arthropoda</taxon>
        <taxon>Chelicerata</taxon>
        <taxon>Arachnida</taxon>
        <taxon>Araneae</taxon>
        <taxon>Araneomorphae</taxon>
        <taxon>Entelegynae</taxon>
        <taxon>Araneoidea</taxon>
        <taxon>Araneidae</taxon>
        <taxon>Caerostris</taxon>
    </lineage>
</organism>
<proteinExistence type="predicted"/>
<dbReference type="EMBL" id="BPLR01017812">
    <property type="protein sequence ID" value="GIY94673.1"/>
    <property type="molecule type" value="Genomic_DNA"/>
</dbReference>
<comment type="caution">
    <text evidence="2">The sequence shown here is derived from an EMBL/GenBank/DDBJ whole genome shotgun (WGS) entry which is preliminary data.</text>
</comment>
<name>A0AAV4XJU5_CAEEX</name>